<evidence type="ECO:0000256" key="3">
    <source>
        <dbReference type="ARBA" id="ARBA00022452"/>
    </source>
</evidence>
<keyword evidence="4" id="KW-0410">Iron transport</keyword>
<evidence type="ECO:0000256" key="2">
    <source>
        <dbReference type="ARBA" id="ARBA00022448"/>
    </source>
</evidence>
<dbReference type="GO" id="GO:0006826">
    <property type="term" value="P:iron ion transport"/>
    <property type="evidence" value="ECO:0007669"/>
    <property type="project" value="UniProtKB-KW"/>
</dbReference>
<keyword evidence="7" id="KW-0406">Ion transport</keyword>
<dbReference type="RefSeq" id="WP_211101980.1">
    <property type="nucleotide sequence ID" value="NZ_VITR01000005.1"/>
</dbReference>
<accession>A0A560HCH8</accession>
<evidence type="ECO:0000313" key="15">
    <source>
        <dbReference type="EMBL" id="TWB43429.1"/>
    </source>
</evidence>
<evidence type="ECO:0000256" key="7">
    <source>
        <dbReference type="ARBA" id="ARBA00023065"/>
    </source>
</evidence>
<organism evidence="15 16">
    <name type="scientific">Nitrospirillum amazonense</name>
    <dbReference type="NCBI Taxonomy" id="28077"/>
    <lineage>
        <taxon>Bacteria</taxon>
        <taxon>Pseudomonadati</taxon>
        <taxon>Pseudomonadota</taxon>
        <taxon>Alphaproteobacteria</taxon>
        <taxon>Rhodospirillales</taxon>
        <taxon>Azospirillaceae</taxon>
        <taxon>Nitrospirillum</taxon>
    </lineage>
</organism>
<comment type="subcellular location">
    <subcellularLocation>
        <location evidence="1 11">Cell outer membrane</location>
        <topology evidence="1 11">Multi-pass membrane protein</topology>
    </subcellularLocation>
</comment>
<evidence type="ECO:0000256" key="1">
    <source>
        <dbReference type="ARBA" id="ARBA00004571"/>
    </source>
</evidence>
<dbReference type="GO" id="GO:0009279">
    <property type="term" value="C:cell outer membrane"/>
    <property type="evidence" value="ECO:0007669"/>
    <property type="project" value="UniProtKB-SubCell"/>
</dbReference>
<reference evidence="15 16" key="1">
    <citation type="submission" date="2019-06" db="EMBL/GenBank/DDBJ databases">
        <title>Genomic Encyclopedia of Type Strains, Phase IV (KMG-V): Genome sequencing to study the core and pangenomes of soil and plant-associated prokaryotes.</title>
        <authorList>
            <person name="Whitman W."/>
        </authorList>
    </citation>
    <scope>NUCLEOTIDE SEQUENCE [LARGE SCALE GENOMIC DNA]</scope>
    <source>
        <strain evidence="15 16">BR 11622</strain>
    </source>
</reference>
<feature type="domain" description="TonB-dependent receptor plug" evidence="14">
    <location>
        <begin position="59"/>
        <end position="167"/>
    </location>
</feature>
<sequence length="766" mass="83166">MTRMDKTGIGRAGIAFMLLSGVALGALHGTARAQSAPPADTDGVLQDIVVTAQKRSENLQDVPVAITALTAETLEKMDVRDVQDLPALTPGLQIKTSDASANPKVFIRGVGLNDFNANAAGAVGIYADGVFVASPLAQLGQFFDLERVEVLKGPQGTLYGRNTTGGAINLTTRQPTFETTSDGSLEYGRFNEVKAEAGVGGALIPGKLAMRLAGVYQRDDGDTYNRYTNDYVNAVNRWGGRASLLFTPTDDLSVTVQFHGGQNRGDSRSFQARPLIPQDASAAGPGGLCAPGYYASGLCTDALGYADTDNNPYAGAYNVKGKDKVDTWGASVNVRWDVGTATLYSITGFDSAERSDLEDTDASPNNLLTSTYKATQHDVSQELRVEAPLGDKWRAVAGAYFLHDYLNTSSQYDILRDLRPMFVTDDNPTGFSLENNVATVGYPYTQISDSYAAFGQVDYQLTDRITLTGGLRYSKDDKDFRYRSTVEEVVDVFSYAASKSFDSVSGRASVQVKPTDDVMVYASYNRGYKSGGFFGGYTRDPADLAPYADETLDAYEVGAKTELWNKRLRLNAAGFYYDYSNLQVFQIVTRDGIPTQTFNNAANARLYGVDADITLAPLKGLEISLGGEYLNSEYLNYVSEGESLSGNRLPSAPRWTLSGLVSYDQPLDGSNGKEAGTLNASVNVSYRSLVYFDSHNLSRLSQSGYWLTDARLGWTAPNGTISLGLWVRNLFDQTYIMDINNLDSFGLDSISMGSPRRFGGYLSWHF</sequence>
<protein>
    <submittedName>
        <fullName evidence="15">Iron complex outermembrane receptor protein</fullName>
    </submittedName>
</protein>
<keyword evidence="8 12" id="KW-0798">TonB box</keyword>
<evidence type="ECO:0000259" key="14">
    <source>
        <dbReference type="Pfam" id="PF07715"/>
    </source>
</evidence>
<dbReference type="InterPro" id="IPR000531">
    <property type="entry name" value="Beta-barrel_TonB"/>
</dbReference>
<evidence type="ECO:0000256" key="8">
    <source>
        <dbReference type="ARBA" id="ARBA00023077"/>
    </source>
</evidence>
<dbReference type="Gene3D" id="2.40.170.20">
    <property type="entry name" value="TonB-dependent receptor, beta-barrel domain"/>
    <property type="match status" value="1"/>
</dbReference>
<dbReference type="PROSITE" id="PS52016">
    <property type="entry name" value="TONB_DEPENDENT_REC_3"/>
    <property type="match status" value="1"/>
</dbReference>
<dbReference type="CDD" id="cd01347">
    <property type="entry name" value="ligand_gated_channel"/>
    <property type="match status" value="1"/>
</dbReference>
<dbReference type="AlphaFoldDB" id="A0A560HCH8"/>
<dbReference type="Proteomes" id="UP000315751">
    <property type="component" value="Unassembled WGS sequence"/>
</dbReference>
<evidence type="ECO:0000256" key="9">
    <source>
        <dbReference type="ARBA" id="ARBA00023136"/>
    </source>
</evidence>
<evidence type="ECO:0000256" key="6">
    <source>
        <dbReference type="ARBA" id="ARBA00023004"/>
    </source>
</evidence>
<comment type="caution">
    <text evidence="15">The sequence shown here is derived from an EMBL/GenBank/DDBJ whole genome shotgun (WGS) entry which is preliminary data.</text>
</comment>
<keyword evidence="5 11" id="KW-0812">Transmembrane</keyword>
<dbReference type="SUPFAM" id="SSF56935">
    <property type="entry name" value="Porins"/>
    <property type="match status" value="1"/>
</dbReference>
<dbReference type="EMBL" id="VITR01000005">
    <property type="protein sequence ID" value="TWB43429.1"/>
    <property type="molecule type" value="Genomic_DNA"/>
</dbReference>
<dbReference type="InterPro" id="IPR012910">
    <property type="entry name" value="Plug_dom"/>
</dbReference>
<name>A0A560HCH8_9PROT</name>
<keyword evidence="16" id="KW-1185">Reference proteome</keyword>
<gene>
    <name evidence="15" type="ORF">FBZ90_105242</name>
</gene>
<evidence type="ECO:0000313" key="16">
    <source>
        <dbReference type="Proteomes" id="UP000315751"/>
    </source>
</evidence>
<proteinExistence type="inferred from homology"/>
<dbReference type="Pfam" id="PF07715">
    <property type="entry name" value="Plug"/>
    <property type="match status" value="1"/>
</dbReference>
<evidence type="ECO:0000256" key="10">
    <source>
        <dbReference type="ARBA" id="ARBA00023237"/>
    </source>
</evidence>
<comment type="similarity">
    <text evidence="11 12">Belongs to the TonB-dependent receptor family.</text>
</comment>
<feature type="domain" description="TonB-dependent receptor-like beta-barrel" evidence="13">
    <location>
        <begin position="294"/>
        <end position="730"/>
    </location>
</feature>
<keyword evidence="2 11" id="KW-0813">Transport</keyword>
<keyword evidence="10 11" id="KW-0998">Cell outer membrane</keyword>
<keyword evidence="3 11" id="KW-1134">Transmembrane beta strand</keyword>
<keyword evidence="9 11" id="KW-0472">Membrane</keyword>
<dbReference type="PANTHER" id="PTHR32552">
    <property type="entry name" value="FERRICHROME IRON RECEPTOR-RELATED"/>
    <property type="match status" value="1"/>
</dbReference>
<keyword evidence="6" id="KW-0408">Iron</keyword>
<dbReference type="InterPro" id="IPR039426">
    <property type="entry name" value="TonB-dep_rcpt-like"/>
</dbReference>
<dbReference type="InterPro" id="IPR036942">
    <property type="entry name" value="Beta-barrel_TonB_sf"/>
</dbReference>
<evidence type="ECO:0000256" key="5">
    <source>
        <dbReference type="ARBA" id="ARBA00022692"/>
    </source>
</evidence>
<evidence type="ECO:0000259" key="13">
    <source>
        <dbReference type="Pfam" id="PF00593"/>
    </source>
</evidence>
<evidence type="ECO:0000256" key="4">
    <source>
        <dbReference type="ARBA" id="ARBA00022496"/>
    </source>
</evidence>
<dbReference type="PANTHER" id="PTHR32552:SF81">
    <property type="entry name" value="TONB-DEPENDENT OUTER MEMBRANE RECEPTOR"/>
    <property type="match status" value="1"/>
</dbReference>
<dbReference type="Pfam" id="PF00593">
    <property type="entry name" value="TonB_dep_Rec_b-barrel"/>
    <property type="match status" value="1"/>
</dbReference>
<keyword evidence="15" id="KW-0675">Receptor</keyword>
<evidence type="ECO:0000256" key="11">
    <source>
        <dbReference type="PROSITE-ProRule" id="PRU01360"/>
    </source>
</evidence>
<evidence type="ECO:0000256" key="12">
    <source>
        <dbReference type="RuleBase" id="RU003357"/>
    </source>
</evidence>